<reference evidence="2 3" key="1">
    <citation type="submission" date="2023-06" db="EMBL/GenBank/DDBJ databases">
        <title>Aquibacillus rhizosphaerae LR5S19.</title>
        <authorList>
            <person name="Sun J.-Q."/>
        </authorList>
    </citation>
    <scope>NUCLEOTIDE SEQUENCE [LARGE SCALE GENOMIC DNA]</scope>
    <source>
        <strain evidence="2 3">LR5S19</strain>
    </source>
</reference>
<name>A0ABT7L8S5_9BACI</name>
<feature type="compositionally biased region" description="Basic and acidic residues" evidence="1">
    <location>
        <begin position="1"/>
        <end position="14"/>
    </location>
</feature>
<accession>A0ABT7L8S5</accession>
<evidence type="ECO:0000313" key="3">
    <source>
        <dbReference type="Proteomes" id="UP001235343"/>
    </source>
</evidence>
<dbReference type="Proteomes" id="UP001235343">
    <property type="component" value="Unassembled WGS sequence"/>
</dbReference>
<gene>
    <name evidence="2" type="ORF">QQS35_17570</name>
</gene>
<evidence type="ECO:0008006" key="4">
    <source>
        <dbReference type="Google" id="ProtNLM"/>
    </source>
</evidence>
<dbReference type="EMBL" id="JASTZU010000058">
    <property type="protein sequence ID" value="MDL4842251.1"/>
    <property type="molecule type" value="Genomic_DNA"/>
</dbReference>
<proteinExistence type="predicted"/>
<evidence type="ECO:0000256" key="1">
    <source>
        <dbReference type="SAM" id="MobiDB-lite"/>
    </source>
</evidence>
<feature type="region of interest" description="Disordered" evidence="1">
    <location>
        <begin position="1"/>
        <end position="33"/>
    </location>
</feature>
<dbReference type="RefSeq" id="WP_285933534.1">
    <property type="nucleotide sequence ID" value="NZ_JASTZU010000058.1"/>
</dbReference>
<sequence>MDSKKKQPKADEKVAPGVDPDESFGEDAKQSEIKADDYTTVTRLTYDEYDASEK</sequence>
<evidence type="ECO:0000313" key="2">
    <source>
        <dbReference type="EMBL" id="MDL4842251.1"/>
    </source>
</evidence>
<keyword evidence="3" id="KW-1185">Reference proteome</keyword>
<comment type="caution">
    <text evidence="2">The sequence shown here is derived from an EMBL/GenBank/DDBJ whole genome shotgun (WGS) entry which is preliminary data.</text>
</comment>
<organism evidence="2 3">
    <name type="scientific">Aquibacillus rhizosphaerae</name>
    <dbReference type="NCBI Taxonomy" id="3051431"/>
    <lineage>
        <taxon>Bacteria</taxon>
        <taxon>Bacillati</taxon>
        <taxon>Bacillota</taxon>
        <taxon>Bacilli</taxon>
        <taxon>Bacillales</taxon>
        <taxon>Bacillaceae</taxon>
        <taxon>Aquibacillus</taxon>
    </lineage>
</organism>
<protein>
    <recommendedName>
        <fullName evidence="4">DUF4025 domain-containing protein</fullName>
    </recommendedName>
</protein>